<dbReference type="GO" id="GO:0043107">
    <property type="term" value="P:type IV pilus-dependent motility"/>
    <property type="evidence" value="ECO:0007669"/>
    <property type="project" value="TreeGrafter"/>
</dbReference>
<dbReference type="RefSeq" id="WP_005000564.1">
    <property type="nucleotide sequence ID" value="NZ_CH672427.1"/>
</dbReference>
<dbReference type="EMBL" id="AAOF01000005">
    <property type="protein sequence ID" value="EAR21945.1"/>
    <property type="molecule type" value="Genomic_DNA"/>
</dbReference>
<dbReference type="InterPro" id="IPR007813">
    <property type="entry name" value="PilN"/>
</dbReference>
<proteinExistence type="predicted"/>
<gene>
    <name evidence="3" type="ORF">NB231_06141</name>
</gene>
<evidence type="ECO:0000256" key="2">
    <source>
        <dbReference type="SAM" id="Phobius"/>
    </source>
</evidence>
<dbReference type="InterPro" id="IPR052534">
    <property type="entry name" value="Extracell_DNA_Util/SecSys_Comp"/>
</dbReference>
<dbReference type="HOGENOM" id="CLU_081304_1_2_6"/>
<keyword evidence="2" id="KW-0472">Membrane</keyword>
<keyword evidence="2" id="KW-1133">Transmembrane helix</keyword>
<keyword evidence="1" id="KW-0175">Coiled coil</keyword>
<dbReference type="AlphaFoldDB" id="A4BQU5"/>
<dbReference type="GO" id="GO:0043683">
    <property type="term" value="P:type IV pilus assembly"/>
    <property type="evidence" value="ECO:0007669"/>
    <property type="project" value="TreeGrafter"/>
</dbReference>
<sequence>MAIHINLLPWREELRKQRERIFYGMLAASVLLGAVVWLLTHTELNGRIDYQHDRNQFLKTEIAQLDKKIVKIRKLEATKKRLIARMEVIQKLQQGRPQIVHLFHQFVTTLPDGLYLTSIKEQGSHVTVTGVAESNARVSNYMENLDGSHWLTDPDLNVIEVKDRSGFRTSNFTLAVQQTSPAASKTAKEGS</sequence>
<dbReference type="PANTHER" id="PTHR40278:SF2">
    <property type="entry name" value="TYPE IV PILUS INNER MEMBRANE COMPONENT PILN"/>
    <property type="match status" value="1"/>
</dbReference>
<dbReference type="STRING" id="314278.NB231_06141"/>
<evidence type="ECO:0000256" key="1">
    <source>
        <dbReference type="SAM" id="Coils"/>
    </source>
</evidence>
<protein>
    <submittedName>
        <fullName evidence="3">Fimbrial assembly membrane protein</fullName>
    </submittedName>
</protein>
<organism evidence="3 4">
    <name type="scientific">Nitrococcus mobilis Nb-231</name>
    <dbReference type="NCBI Taxonomy" id="314278"/>
    <lineage>
        <taxon>Bacteria</taxon>
        <taxon>Pseudomonadati</taxon>
        <taxon>Pseudomonadota</taxon>
        <taxon>Gammaproteobacteria</taxon>
        <taxon>Chromatiales</taxon>
        <taxon>Ectothiorhodospiraceae</taxon>
        <taxon>Nitrococcus</taxon>
    </lineage>
</organism>
<dbReference type="Pfam" id="PF05137">
    <property type="entry name" value="PilN"/>
    <property type="match status" value="1"/>
</dbReference>
<evidence type="ECO:0000313" key="3">
    <source>
        <dbReference type="EMBL" id="EAR21945.1"/>
    </source>
</evidence>
<keyword evidence="2" id="KW-0812">Transmembrane</keyword>
<comment type="caution">
    <text evidence="3">The sequence shown here is derived from an EMBL/GenBank/DDBJ whole genome shotgun (WGS) entry which is preliminary data.</text>
</comment>
<dbReference type="eggNOG" id="COG3166">
    <property type="taxonomic scope" value="Bacteria"/>
</dbReference>
<reference evidence="3 4" key="1">
    <citation type="submission" date="2006-02" db="EMBL/GenBank/DDBJ databases">
        <authorList>
            <person name="Waterbury J."/>
            <person name="Ferriera S."/>
            <person name="Johnson J."/>
            <person name="Kravitz S."/>
            <person name="Halpern A."/>
            <person name="Remington K."/>
            <person name="Beeson K."/>
            <person name="Tran B."/>
            <person name="Rogers Y.-H."/>
            <person name="Friedman R."/>
            <person name="Venter J.C."/>
        </authorList>
    </citation>
    <scope>NUCLEOTIDE SEQUENCE [LARGE SCALE GENOMIC DNA]</scope>
    <source>
        <strain evidence="3 4">Nb-231</strain>
    </source>
</reference>
<keyword evidence="4" id="KW-1185">Reference proteome</keyword>
<dbReference type="Proteomes" id="UP000003374">
    <property type="component" value="Unassembled WGS sequence"/>
</dbReference>
<feature type="transmembrane region" description="Helical" evidence="2">
    <location>
        <begin position="21"/>
        <end position="39"/>
    </location>
</feature>
<name>A4BQU5_9GAMM</name>
<dbReference type="OrthoDB" id="5296173at2"/>
<evidence type="ECO:0000313" key="4">
    <source>
        <dbReference type="Proteomes" id="UP000003374"/>
    </source>
</evidence>
<accession>A4BQU5</accession>
<feature type="coiled-coil region" evidence="1">
    <location>
        <begin position="55"/>
        <end position="92"/>
    </location>
</feature>
<dbReference type="PANTHER" id="PTHR40278">
    <property type="entry name" value="DNA UTILIZATION PROTEIN HOFN"/>
    <property type="match status" value="1"/>
</dbReference>